<dbReference type="RefSeq" id="WP_175105378.1">
    <property type="nucleotide sequence ID" value="NZ_CADIKM010000011.1"/>
</dbReference>
<keyword evidence="1" id="KW-0488">Methylation</keyword>
<dbReference type="InterPro" id="IPR004090">
    <property type="entry name" value="Chemotax_Me-accpt_rcpt"/>
</dbReference>
<dbReference type="GO" id="GO:0006935">
    <property type="term" value="P:chemotaxis"/>
    <property type="evidence" value="ECO:0007669"/>
    <property type="project" value="InterPro"/>
</dbReference>
<dbReference type="Proteomes" id="UP000494115">
    <property type="component" value="Unassembled WGS sequence"/>
</dbReference>
<evidence type="ECO:0000256" key="2">
    <source>
        <dbReference type="ARBA" id="ARBA00029447"/>
    </source>
</evidence>
<protein>
    <recommendedName>
        <fullName evidence="5">Methyl-accepting transducer domain-containing protein</fullName>
    </recommendedName>
</protein>
<keyword evidence="3" id="KW-0807">Transducer</keyword>
<feature type="transmembrane region" description="Helical" evidence="4">
    <location>
        <begin position="89"/>
        <end position="106"/>
    </location>
</feature>
<feature type="transmembrane region" description="Helical" evidence="4">
    <location>
        <begin position="42"/>
        <end position="60"/>
    </location>
</feature>
<evidence type="ECO:0000256" key="4">
    <source>
        <dbReference type="SAM" id="Phobius"/>
    </source>
</evidence>
<keyword evidence="4" id="KW-0472">Membrane</keyword>
<evidence type="ECO:0000313" key="6">
    <source>
        <dbReference type="EMBL" id="CAB3789593.1"/>
    </source>
</evidence>
<dbReference type="InterPro" id="IPR004089">
    <property type="entry name" value="MCPsignal_dom"/>
</dbReference>
<dbReference type="GO" id="GO:0007165">
    <property type="term" value="P:signal transduction"/>
    <property type="evidence" value="ECO:0007669"/>
    <property type="project" value="UniProtKB-KW"/>
</dbReference>
<sequence>MNQPDELLHTVYVKADRLLIAVVWGLFAISCVLATRNYNLNAVLWVGLPTAAVASMLTYWRAGALVTRLFLAASLMTFATLQIHQERGLSELHFGVFVLMSFLLAYRDWRPILCATGVIAVHHFTFNYLQLAGLDVYCLTQPAWSTVLLHAAYVVVQAGLLIFISLHMKADAQTGLELAVLGENLSRQAGKFDLRLPPMKLEGSSSRTFKDTLDAIHDTMREITATIDWMTGSSDNIAAENHTLSQQFTTQAETLNATNTAMEHIAQRVRESAQHAASANSLARQTSIVVQQSGQAVGEVVDKMNEIDQAVHRMGDMIAMIESIAFQTNLLALNASVEAARAGGHGRGFAVVAQEVRTLAHRSASAAREIKDLIGDSLQRVEHGSTLATRAGAAVQQVVGHVEDVARLIEQISTSSDAQSRDVDQFSQGMGKMDAMLERDVQHVKGVASASAGLREKARTLREAMSIFLVEHDTNSCNMQSAQEPDGGPRKVTLV</sequence>
<dbReference type="InterPro" id="IPR051310">
    <property type="entry name" value="MCP_chemotaxis"/>
</dbReference>
<dbReference type="PROSITE" id="PS50111">
    <property type="entry name" value="CHEMOTAXIS_TRANSDUC_2"/>
    <property type="match status" value="1"/>
</dbReference>
<dbReference type="GO" id="GO:0004888">
    <property type="term" value="F:transmembrane signaling receptor activity"/>
    <property type="evidence" value="ECO:0007669"/>
    <property type="project" value="InterPro"/>
</dbReference>
<dbReference type="AlphaFoldDB" id="A0A6S7B6N2"/>
<organism evidence="6 7">
    <name type="scientific">Pararobbsia alpina</name>
    <dbReference type="NCBI Taxonomy" id="621374"/>
    <lineage>
        <taxon>Bacteria</taxon>
        <taxon>Pseudomonadati</taxon>
        <taxon>Pseudomonadota</taxon>
        <taxon>Betaproteobacteria</taxon>
        <taxon>Burkholderiales</taxon>
        <taxon>Burkholderiaceae</taxon>
        <taxon>Pararobbsia</taxon>
    </lineage>
</organism>
<dbReference type="PANTHER" id="PTHR43531">
    <property type="entry name" value="PROTEIN ICFG"/>
    <property type="match status" value="1"/>
</dbReference>
<feature type="domain" description="Methyl-accepting transducer" evidence="5">
    <location>
        <begin position="226"/>
        <end position="455"/>
    </location>
</feature>
<reference evidence="6 7" key="1">
    <citation type="submission" date="2020-04" db="EMBL/GenBank/DDBJ databases">
        <authorList>
            <person name="De Canck E."/>
        </authorList>
    </citation>
    <scope>NUCLEOTIDE SEQUENCE [LARGE SCALE GENOMIC DNA]</scope>
    <source>
        <strain evidence="6 7">LMG 28138</strain>
    </source>
</reference>
<dbReference type="EMBL" id="CADIKM010000011">
    <property type="protein sequence ID" value="CAB3789593.1"/>
    <property type="molecule type" value="Genomic_DNA"/>
</dbReference>
<comment type="similarity">
    <text evidence="2">Belongs to the methyl-accepting chemotaxis (MCP) protein family.</text>
</comment>
<feature type="transmembrane region" description="Helical" evidence="4">
    <location>
        <begin position="143"/>
        <end position="164"/>
    </location>
</feature>
<proteinExistence type="inferred from homology"/>
<dbReference type="GO" id="GO:0005886">
    <property type="term" value="C:plasma membrane"/>
    <property type="evidence" value="ECO:0007669"/>
    <property type="project" value="TreeGrafter"/>
</dbReference>
<keyword evidence="4" id="KW-1133">Transmembrane helix</keyword>
<dbReference type="Gene3D" id="1.10.287.950">
    <property type="entry name" value="Methyl-accepting chemotaxis protein"/>
    <property type="match status" value="1"/>
</dbReference>
<dbReference type="CDD" id="cd11386">
    <property type="entry name" value="MCP_signal"/>
    <property type="match status" value="1"/>
</dbReference>
<dbReference type="PRINTS" id="PR00260">
    <property type="entry name" value="CHEMTRNSDUCR"/>
</dbReference>
<evidence type="ECO:0000256" key="3">
    <source>
        <dbReference type="PROSITE-ProRule" id="PRU00284"/>
    </source>
</evidence>
<feature type="transmembrane region" description="Helical" evidence="4">
    <location>
        <begin position="18"/>
        <end position="36"/>
    </location>
</feature>
<dbReference type="Pfam" id="PF00015">
    <property type="entry name" value="MCPsignal"/>
    <property type="match status" value="1"/>
</dbReference>
<dbReference type="SUPFAM" id="SSF58104">
    <property type="entry name" value="Methyl-accepting chemotaxis protein (MCP) signaling domain"/>
    <property type="match status" value="1"/>
</dbReference>
<dbReference type="SMART" id="SM00283">
    <property type="entry name" value="MA"/>
    <property type="match status" value="1"/>
</dbReference>
<evidence type="ECO:0000256" key="1">
    <source>
        <dbReference type="ARBA" id="ARBA00022481"/>
    </source>
</evidence>
<accession>A0A6S7B6N2</accession>
<dbReference type="PANTHER" id="PTHR43531:SF14">
    <property type="entry name" value="METHYL-ACCEPTING CHEMOTAXIS PROTEIN I-RELATED"/>
    <property type="match status" value="1"/>
</dbReference>
<keyword evidence="7" id="KW-1185">Reference proteome</keyword>
<name>A0A6S7B6N2_9BURK</name>
<gene>
    <name evidence="6" type="ORF">LMG28138_02824</name>
</gene>
<evidence type="ECO:0000313" key="7">
    <source>
        <dbReference type="Proteomes" id="UP000494115"/>
    </source>
</evidence>
<evidence type="ECO:0000259" key="5">
    <source>
        <dbReference type="PROSITE" id="PS50111"/>
    </source>
</evidence>
<feature type="transmembrane region" description="Helical" evidence="4">
    <location>
        <begin position="113"/>
        <end position="131"/>
    </location>
</feature>
<keyword evidence="4" id="KW-0812">Transmembrane</keyword>